<comment type="similarity">
    <text evidence="1">Belongs to the glycosyltransferase group 1 family. Glycosyltransferase 4 subfamily.</text>
</comment>
<feature type="domain" description="Glycosyl transferase family 1" evidence="4">
    <location>
        <begin position="220"/>
        <end position="387"/>
    </location>
</feature>
<dbReference type="Pfam" id="PF00534">
    <property type="entry name" value="Glycos_transf_1"/>
    <property type="match status" value="1"/>
</dbReference>
<dbReference type="EC" id="2.4.-.-" evidence="5"/>
<evidence type="ECO:0000256" key="2">
    <source>
        <dbReference type="ARBA" id="ARBA00022676"/>
    </source>
</evidence>
<dbReference type="InterPro" id="IPR001296">
    <property type="entry name" value="Glyco_trans_1"/>
</dbReference>
<accession>A0ABW2IPJ6</accession>
<dbReference type="Gene3D" id="3.40.50.2000">
    <property type="entry name" value="Glycogen Phosphorylase B"/>
    <property type="match status" value="2"/>
</dbReference>
<keyword evidence="6" id="KW-1185">Reference proteome</keyword>
<dbReference type="PANTHER" id="PTHR12526:SF640">
    <property type="entry name" value="COLANIC ACID BIOSYNTHESIS GLYCOSYLTRANSFERASE WCAL-RELATED"/>
    <property type="match status" value="1"/>
</dbReference>
<evidence type="ECO:0000313" key="5">
    <source>
        <dbReference type="EMBL" id="MFC7292771.1"/>
    </source>
</evidence>
<dbReference type="GO" id="GO:0016757">
    <property type="term" value="F:glycosyltransferase activity"/>
    <property type="evidence" value="ECO:0007669"/>
    <property type="project" value="UniProtKB-KW"/>
</dbReference>
<dbReference type="RefSeq" id="WP_382168480.1">
    <property type="nucleotide sequence ID" value="NZ_JBHTBR010000005.1"/>
</dbReference>
<organism evidence="5 6">
    <name type="scientific">Hirschia litorea</name>
    <dbReference type="NCBI Taxonomy" id="1199156"/>
    <lineage>
        <taxon>Bacteria</taxon>
        <taxon>Pseudomonadati</taxon>
        <taxon>Pseudomonadota</taxon>
        <taxon>Alphaproteobacteria</taxon>
        <taxon>Hyphomonadales</taxon>
        <taxon>Hyphomonadaceae</taxon>
        <taxon>Hirschia</taxon>
    </lineage>
</organism>
<reference evidence="6" key="1">
    <citation type="journal article" date="2019" name="Int. J. Syst. Evol. Microbiol.">
        <title>The Global Catalogue of Microorganisms (GCM) 10K type strain sequencing project: providing services to taxonomists for standard genome sequencing and annotation.</title>
        <authorList>
            <consortium name="The Broad Institute Genomics Platform"/>
            <consortium name="The Broad Institute Genome Sequencing Center for Infectious Disease"/>
            <person name="Wu L."/>
            <person name="Ma J."/>
        </authorList>
    </citation>
    <scope>NUCLEOTIDE SEQUENCE [LARGE SCALE GENOMIC DNA]</scope>
    <source>
        <strain evidence="6">CCUG 51308</strain>
    </source>
</reference>
<gene>
    <name evidence="5" type="ORF">ACFQS8_14155</name>
</gene>
<evidence type="ECO:0000256" key="1">
    <source>
        <dbReference type="ARBA" id="ARBA00009481"/>
    </source>
</evidence>
<evidence type="ECO:0000256" key="3">
    <source>
        <dbReference type="ARBA" id="ARBA00022679"/>
    </source>
</evidence>
<keyword evidence="2 5" id="KW-0328">Glycosyltransferase</keyword>
<keyword evidence="3 5" id="KW-0808">Transferase</keyword>
<dbReference type="Proteomes" id="UP001596492">
    <property type="component" value="Unassembled WGS sequence"/>
</dbReference>
<comment type="caution">
    <text evidence="5">The sequence shown here is derived from an EMBL/GenBank/DDBJ whole genome shotgun (WGS) entry which is preliminary data.</text>
</comment>
<name>A0ABW2IPJ6_9PROT</name>
<dbReference type="PANTHER" id="PTHR12526">
    <property type="entry name" value="GLYCOSYLTRANSFERASE"/>
    <property type="match status" value="1"/>
</dbReference>
<evidence type="ECO:0000259" key="4">
    <source>
        <dbReference type="Pfam" id="PF00534"/>
    </source>
</evidence>
<proteinExistence type="inferred from homology"/>
<dbReference type="SUPFAM" id="SSF53756">
    <property type="entry name" value="UDP-Glycosyltransferase/glycogen phosphorylase"/>
    <property type="match status" value="1"/>
</dbReference>
<sequence length="419" mass="46034">MRIAFFVHWFPVVSEAFISNAAAGLIDEGHHVDIFALDGAGPVEHGRHSLVSDYGLEKRAKILDCKHRPKKRWLDAPKAFFKVFRAHGFKAFNVFRKSHFGPDAPSLIALHEAALFADMGEYDVLHCQFATLAEIVMRHRDAGLISGKVFIHFRGYDISNVIQERGEDVYADILSKADGFGADCEFFKKRAVKLGADEQRFSIFPCGVAVEKFKFISRSWNEGEPLNMLFVGRMVEKKGLRYAIEGIAQVVHEEGVDIRLVILGGGPLEGELRALATRLGIVDRIDFAGPAPHERIAQEFDRAHLFIAPSTTASNGDQDGPLNTVKEAMISGCPYITTDHGGIPELVKGVGAGELVEEANGAAIAAAIRRLIKQRNNWAGMGQKGREHILKHHSIKAATAGTVVAYKKMLSLSAISVEE</sequence>
<evidence type="ECO:0000313" key="6">
    <source>
        <dbReference type="Proteomes" id="UP001596492"/>
    </source>
</evidence>
<dbReference type="EMBL" id="JBHTBR010000005">
    <property type="protein sequence ID" value="MFC7292771.1"/>
    <property type="molecule type" value="Genomic_DNA"/>
</dbReference>
<protein>
    <submittedName>
        <fullName evidence="5">Glycosyltransferase</fullName>
        <ecNumber evidence="5">2.4.-.-</ecNumber>
    </submittedName>
</protein>